<dbReference type="InterPro" id="IPR025109">
    <property type="entry name" value="DUF4031"/>
</dbReference>
<keyword evidence="4" id="KW-1185">Reference proteome</keyword>
<protein>
    <recommendedName>
        <fullName evidence="2">DUF4031 domain-containing protein</fullName>
    </recommendedName>
</protein>
<dbReference type="STRING" id="452652.KSE_44140"/>
<reference evidence="3 4" key="1">
    <citation type="journal article" date="2010" name="DNA Res.">
        <title>Genome sequence of Kitasatospora setae NBRC 14216T: an evolutionary snapshot of the family Streptomycetaceae.</title>
        <authorList>
            <person name="Ichikawa N."/>
            <person name="Oguchi A."/>
            <person name="Ikeda H."/>
            <person name="Ishikawa J."/>
            <person name="Kitani S."/>
            <person name="Watanabe Y."/>
            <person name="Nakamura S."/>
            <person name="Katano Y."/>
            <person name="Kishi E."/>
            <person name="Sasagawa M."/>
            <person name="Ankai A."/>
            <person name="Fukui S."/>
            <person name="Hashimoto Y."/>
            <person name="Kamata S."/>
            <person name="Otoguro M."/>
            <person name="Tanikawa S."/>
            <person name="Nihira T."/>
            <person name="Horinouchi S."/>
            <person name="Ohnishi Y."/>
            <person name="Hayakawa M."/>
            <person name="Kuzuyama T."/>
            <person name="Arisawa A."/>
            <person name="Nomoto F."/>
            <person name="Miura H."/>
            <person name="Takahashi Y."/>
            <person name="Fujita N."/>
        </authorList>
    </citation>
    <scope>NUCLEOTIDE SEQUENCE [LARGE SCALE GENOMIC DNA]</scope>
    <source>
        <strain evidence="4">ATCC 33774 / DSM 43861 / JCM 3304 / KCC A-0304 / NBRC 14216 / KM-6054</strain>
    </source>
</reference>
<name>E4NFB7_KITSK</name>
<dbReference type="Proteomes" id="UP000007076">
    <property type="component" value="Chromosome"/>
</dbReference>
<gene>
    <name evidence="3" type="ordered locus">KSE_44140</name>
</gene>
<feature type="domain" description="DUF4031" evidence="2">
    <location>
        <begin position="2"/>
        <end position="45"/>
    </location>
</feature>
<evidence type="ECO:0000313" key="3">
    <source>
        <dbReference type="EMBL" id="BAJ30197.1"/>
    </source>
</evidence>
<dbReference type="AlphaFoldDB" id="E4NFB7"/>
<sequence>MILVDPPDWPGHGRWWSHLVSDVSLDELHAFAAELGAPAKGFERDRPQPRGGWEVPPSTSRRPGTNGRWRWARCRWAARSWWPG</sequence>
<evidence type="ECO:0000259" key="2">
    <source>
        <dbReference type="Pfam" id="PF13223"/>
    </source>
</evidence>
<evidence type="ECO:0000313" key="4">
    <source>
        <dbReference type="Proteomes" id="UP000007076"/>
    </source>
</evidence>
<feature type="region of interest" description="Disordered" evidence="1">
    <location>
        <begin position="39"/>
        <end position="66"/>
    </location>
</feature>
<accession>E4NFB7</accession>
<dbReference type="EMBL" id="AP010968">
    <property type="protein sequence ID" value="BAJ30197.1"/>
    <property type="molecule type" value="Genomic_DNA"/>
</dbReference>
<dbReference type="HOGENOM" id="CLU_2523158_0_0_11"/>
<dbReference type="Pfam" id="PF13223">
    <property type="entry name" value="DUF4031"/>
    <property type="match status" value="1"/>
</dbReference>
<dbReference type="KEGG" id="ksk:KSE_44140"/>
<dbReference type="eggNOG" id="COG4339">
    <property type="taxonomic scope" value="Bacteria"/>
</dbReference>
<proteinExistence type="predicted"/>
<evidence type="ECO:0000256" key="1">
    <source>
        <dbReference type="SAM" id="MobiDB-lite"/>
    </source>
</evidence>
<organism evidence="3 4">
    <name type="scientific">Kitasatospora setae (strain ATCC 33774 / DSM 43861 / JCM 3304 / KCC A-0304 / NBRC 14216 / KM-6054)</name>
    <name type="common">Streptomyces setae</name>
    <dbReference type="NCBI Taxonomy" id="452652"/>
    <lineage>
        <taxon>Bacteria</taxon>
        <taxon>Bacillati</taxon>
        <taxon>Actinomycetota</taxon>
        <taxon>Actinomycetes</taxon>
        <taxon>Kitasatosporales</taxon>
        <taxon>Streptomycetaceae</taxon>
        <taxon>Kitasatospora</taxon>
    </lineage>
</organism>